<evidence type="ECO:0000313" key="1">
    <source>
        <dbReference type="EMBL" id="TCZ66093.1"/>
    </source>
</evidence>
<proteinExistence type="predicted"/>
<dbReference type="EMBL" id="SKBM01000002">
    <property type="protein sequence ID" value="TCZ66093.1"/>
    <property type="molecule type" value="Genomic_DNA"/>
</dbReference>
<dbReference type="InterPro" id="IPR038573">
    <property type="entry name" value="BrnT_sf"/>
</dbReference>
<name>A0A4R4DUY6_9PROT</name>
<dbReference type="OrthoDB" id="9798158at2"/>
<organism evidence="1 2">
    <name type="scientific">Roseicella aquatilis</name>
    <dbReference type="NCBI Taxonomy" id="2527868"/>
    <lineage>
        <taxon>Bacteria</taxon>
        <taxon>Pseudomonadati</taxon>
        <taxon>Pseudomonadota</taxon>
        <taxon>Alphaproteobacteria</taxon>
        <taxon>Acetobacterales</taxon>
        <taxon>Roseomonadaceae</taxon>
        <taxon>Roseicella</taxon>
    </lineage>
</organism>
<sequence length="92" mass="11157">MSMLFEWDEKKRHKNVEKHGFDFILSYELFYNDYVRKRAHDGEDGEERWMATGFIRGRYATAIYTMRGETIRMISLRSARDEEKQRHQNAFG</sequence>
<dbReference type="Gene3D" id="3.10.450.530">
    <property type="entry name" value="Ribonuclease toxin, BrnT, of type II toxin-antitoxin system"/>
    <property type="match status" value="1"/>
</dbReference>
<dbReference type="InterPro" id="IPR007460">
    <property type="entry name" value="BrnT_toxin"/>
</dbReference>
<dbReference type="Pfam" id="PF04365">
    <property type="entry name" value="BrnT_toxin"/>
    <property type="match status" value="1"/>
</dbReference>
<dbReference type="AlphaFoldDB" id="A0A4R4DUY6"/>
<accession>A0A4R4DUY6</accession>
<gene>
    <name evidence="1" type="ORF">EXY23_03185</name>
</gene>
<comment type="caution">
    <text evidence="1">The sequence shown here is derived from an EMBL/GenBank/DDBJ whole genome shotgun (WGS) entry which is preliminary data.</text>
</comment>
<reference evidence="1 2" key="1">
    <citation type="submission" date="2019-03" db="EMBL/GenBank/DDBJ databases">
        <title>Paracraurococcus aquatilis NE82 genome sequence.</title>
        <authorList>
            <person name="Zhao Y."/>
            <person name="Du Z."/>
        </authorList>
    </citation>
    <scope>NUCLEOTIDE SEQUENCE [LARGE SCALE GENOMIC DNA]</scope>
    <source>
        <strain evidence="1 2">NE82</strain>
    </source>
</reference>
<keyword evidence="2" id="KW-1185">Reference proteome</keyword>
<protein>
    <submittedName>
        <fullName evidence="1">BrnT family toxin</fullName>
    </submittedName>
</protein>
<dbReference type="Proteomes" id="UP000295023">
    <property type="component" value="Unassembled WGS sequence"/>
</dbReference>
<evidence type="ECO:0000313" key="2">
    <source>
        <dbReference type="Proteomes" id="UP000295023"/>
    </source>
</evidence>